<dbReference type="PANTHER" id="PTHR10772:SF58">
    <property type="entry name" value="CO-CHAPERONIN GROES"/>
    <property type="match status" value="1"/>
</dbReference>
<comment type="function">
    <text evidence="3">Together with the chaperonin GroEL, plays an essential role in assisting protein folding. The GroEL-GroES system forms a nano-cage that allows encapsulation of the non-native substrate proteins and provides a physical environment optimized to promote and accelerate protein folding. GroES binds to the apical surface of the GroEL ring, thereby capping the opening of the GroEL channel.</text>
</comment>
<reference evidence="4 5" key="1">
    <citation type="submission" date="2017-09" db="EMBL/GenBank/DDBJ databases">
        <title>Bacterial strain isolated from the female urinary microbiota.</title>
        <authorList>
            <person name="Thomas-White K."/>
            <person name="Kumar N."/>
            <person name="Forster S."/>
            <person name="Putonti C."/>
            <person name="Lawley T."/>
            <person name="Wolfe A.J."/>
        </authorList>
    </citation>
    <scope>NUCLEOTIDE SEQUENCE [LARGE SCALE GENOMIC DNA]</scope>
    <source>
        <strain evidence="4 5">UMB0852</strain>
    </source>
</reference>
<dbReference type="STRING" id="84521.SAMN04487994_106511"/>
<dbReference type="PRINTS" id="PR00297">
    <property type="entry name" value="CHAPERONIN10"/>
</dbReference>
<dbReference type="Pfam" id="PF00166">
    <property type="entry name" value="Cpn10"/>
    <property type="match status" value="1"/>
</dbReference>
<keyword evidence="2 3" id="KW-0143">Chaperone</keyword>
<dbReference type="SUPFAM" id="SSF50129">
    <property type="entry name" value="GroES-like"/>
    <property type="match status" value="1"/>
</dbReference>
<comment type="similarity">
    <text evidence="1 3">Belongs to the GroES chaperonin family.</text>
</comment>
<keyword evidence="5" id="KW-1185">Reference proteome</keyword>
<name>A0A1G8P881_9LACT</name>
<accession>A0A1G8P881</accession>
<dbReference type="CDD" id="cd00320">
    <property type="entry name" value="cpn10"/>
    <property type="match status" value="1"/>
</dbReference>
<dbReference type="Gene3D" id="2.30.33.40">
    <property type="entry name" value="GroES chaperonin"/>
    <property type="match status" value="1"/>
</dbReference>
<dbReference type="Proteomes" id="UP000235682">
    <property type="component" value="Unassembled WGS sequence"/>
</dbReference>
<protein>
    <recommendedName>
        <fullName evidence="3">10 kDa chaperonin</fullName>
    </recommendedName>
</protein>
<dbReference type="EMBL" id="PNHE01000067">
    <property type="protein sequence ID" value="PMC56316.1"/>
    <property type="molecule type" value="Genomic_DNA"/>
</dbReference>
<dbReference type="InterPro" id="IPR011032">
    <property type="entry name" value="GroES-like_sf"/>
</dbReference>
<evidence type="ECO:0000256" key="2">
    <source>
        <dbReference type="ARBA" id="ARBA00023186"/>
    </source>
</evidence>
<evidence type="ECO:0000313" key="5">
    <source>
        <dbReference type="Proteomes" id="UP000235682"/>
    </source>
</evidence>
<dbReference type="GO" id="GO:0005524">
    <property type="term" value="F:ATP binding"/>
    <property type="evidence" value="ECO:0007669"/>
    <property type="project" value="InterPro"/>
</dbReference>
<evidence type="ECO:0000256" key="1">
    <source>
        <dbReference type="ARBA" id="ARBA00006975"/>
    </source>
</evidence>
<evidence type="ECO:0000313" key="4">
    <source>
        <dbReference type="EMBL" id="PMC56316.1"/>
    </source>
</evidence>
<sequence>MLKPLGKRIAVELTEVEKETTTAGGLVLPSSQKNKEQTGVVRALSRKVEEKGEINVGDTVLLSEFGGTKVDYEGQEYVIVSLDNVLAVL</sequence>
<dbReference type="InterPro" id="IPR020818">
    <property type="entry name" value="Chaperonin_GroES"/>
</dbReference>
<comment type="caution">
    <text evidence="4">The sequence shown here is derived from an EMBL/GenBank/DDBJ whole genome shotgun (WGS) entry which is preliminary data.</text>
</comment>
<dbReference type="AlphaFoldDB" id="A0A1G8P881"/>
<dbReference type="GO" id="GO:0046872">
    <property type="term" value="F:metal ion binding"/>
    <property type="evidence" value="ECO:0007669"/>
    <property type="project" value="TreeGrafter"/>
</dbReference>
<dbReference type="SMART" id="SM00883">
    <property type="entry name" value="Cpn10"/>
    <property type="match status" value="1"/>
</dbReference>
<dbReference type="GO" id="GO:0051087">
    <property type="term" value="F:protein-folding chaperone binding"/>
    <property type="evidence" value="ECO:0007669"/>
    <property type="project" value="TreeGrafter"/>
</dbReference>
<dbReference type="RefSeq" id="WP_092086732.1">
    <property type="nucleotide sequence ID" value="NZ_FNEL01000065.1"/>
</dbReference>
<dbReference type="GO" id="GO:0051082">
    <property type="term" value="F:unfolded protein binding"/>
    <property type="evidence" value="ECO:0007669"/>
    <property type="project" value="TreeGrafter"/>
</dbReference>
<comment type="subunit">
    <text evidence="3">Heptamer of 7 subunits arranged in a ring.</text>
</comment>
<dbReference type="OrthoDB" id="9806791at2"/>
<evidence type="ECO:0000256" key="3">
    <source>
        <dbReference type="RuleBase" id="RU000535"/>
    </source>
</evidence>
<dbReference type="InterPro" id="IPR037124">
    <property type="entry name" value="Chaperonin_GroES_sf"/>
</dbReference>
<proteinExistence type="inferred from homology"/>
<gene>
    <name evidence="4" type="ORF">CJ205_08430</name>
</gene>
<organism evidence="4 5">
    <name type="scientific">Dolosicoccus paucivorans</name>
    <dbReference type="NCBI Taxonomy" id="84521"/>
    <lineage>
        <taxon>Bacteria</taxon>
        <taxon>Bacillati</taxon>
        <taxon>Bacillota</taxon>
        <taxon>Bacilli</taxon>
        <taxon>Lactobacillales</taxon>
        <taxon>Aerococcaceae</taxon>
        <taxon>Dolosicoccus</taxon>
    </lineage>
</organism>
<dbReference type="PANTHER" id="PTHR10772">
    <property type="entry name" value="10 KDA HEAT SHOCK PROTEIN"/>
    <property type="match status" value="1"/>
</dbReference>
<dbReference type="GO" id="GO:0044183">
    <property type="term" value="F:protein folding chaperone"/>
    <property type="evidence" value="ECO:0007669"/>
    <property type="project" value="InterPro"/>
</dbReference>